<name>A0A0F4YFI6_RASE3</name>
<feature type="compositionally biased region" description="Low complexity" evidence="7">
    <location>
        <begin position="351"/>
        <end position="382"/>
    </location>
</feature>
<dbReference type="AlphaFoldDB" id="A0A0F4YFI6"/>
<dbReference type="GO" id="GO:0005634">
    <property type="term" value="C:nucleus"/>
    <property type="evidence" value="ECO:0007669"/>
    <property type="project" value="UniProtKB-SubCell"/>
</dbReference>
<feature type="compositionally biased region" description="Basic and acidic residues" evidence="7">
    <location>
        <begin position="393"/>
        <end position="402"/>
    </location>
</feature>
<comment type="caution">
    <text evidence="10">The sequence shown here is derived from an EMBL/GenBank/DDBJ whole genome shotgun (WGS) entry which is preliminary data.</text>
</comment>
<accession>A0A0F4YFI6</accession>
<proteinExistence type="predicted"/>
<dbReference type="Pfam" id="PF04082">
    <property type="entry name" value="Fungal_trans"/>
    <property type="match status" value="1"/>
</dbReference>
<dbReference type="GO" id="GO:0006351">
    <property type="term" value="P:DNA-templated transcription"/>
    <property type="evidence" value="ECO:0007669"/>
    <property type="project" value="InterPro"/>
</dbReference>
<dbReference type="PANTHER" id="PTHR40626">
    <property type="entry name" value="MIP31509P"/>
    <property type="match status" value="1"/>
</dbReference>
<keyword evidence="4" id="KW-0863">Zinc-finger</keyword>
<keyword evidence="11" id="KW-1185">Reference proteome</keyword>
<dbReference type="PANTHER" id="PTHR40626:SF10">
    <property type="entry name" value="C2H2-TYPE DOMAIN-CONTAINING PROTEIN"/>
    <property type="match status" value="1"/>
</dbReference>
<feature type="region of interest" description="Disordered" evidence="7">
    <location>
        <begin position="506"/>
        <end position="541"/>
    </location>
</feature>
<dbReference type="GeneID" id="25321452"/>
<evidence type="ECO:0000256" key="1">
    <source>
        <dbReference type="ARBA" id="ARBA00004123"/>
    </source>
</evidence>
<feature type="region of interest" description="Disordered" evidence="7">
    <location>
        <begin position="334"/>
        <end position="402"/>
    </location>
</feature>
<keyword evidence="3" id="KW-0677">Repeat</keyword>
<organism evidence="10 11">
    <name type="scientific">Rasamsonia emersonii (strain ATCC 16479 / CBS 393.64 / IMI 116815)</name>
    <dbReference type="NCBI Taxonomy" id="1408163"/>
    <lineage>
        <taxon>Eukaryota</taxon>
        <taxon>Fungi</taxon>
        <taxon>Dikarya</taxon>
        <taxon>Ascomycota</taxon>
        <taxon>Pezizomycotina</taxon>
        <taxon>Eurotiomycetes</taxon>
        <taxon>Eurotiomycetidae</taxon>
        <taxon>Eurotiales</taxon>
        <taxon>Trichocomaceae</taxon>
        <taxon>Rasamsonia</taxon>
    </lineage>
</organism>
<comment type="subcellular location">
    <subcellularLocation>
        <location evidence="1">Nucleus</location>
    </subcellularLocation>
</comment>
<feature type="compositionally biased region" description="Low complexity" evidence="7">
    <location>
        <begin position="506"/>
        <end position="516"/>
    </location>
</feature>
<protein>
    <submittedName>
        <fullName evidence="10">Early growth response protein</fullName>
    </submittedName>
</protein>
<dbReference type="GO" id="GO:0051920">
    <property type="term" value="F:peroxiredoxin activity"/>
    <property type="evidence" value="ECO:0007669"/>
    <property type="project" value="InterPro"/>
</dbReference>
<dbReference type="SUPFAM" id="SSF69118">
    <property type="entry name" value="AhpD-like"/>
    <property type="match status" value="1"/>
</dbReference>
<dbReference type="Proteomes" id="UP000053958">
    <property type="component" value="Unassembled WGS sequence"/>
</dbReference>
<gene>
    <name evidence="10" type="ORF">T310_9519</name>
</gene>
<dbReference type="InterPro" id="IPR051059">
    <property type="entry name" value="VerF-like"/>
</dbReference>
<evidence type="ECO:0000256" key="6">
    <source>
        <dbReference type="ARBA" id="ARBA00023242"/>
    </source>
</evidence>
<feature type="domain" description="Xylanolytic transcriptional activator regulatory" evidence="9">
    <location>
        <begin position="440"/>
        <end position="738"/>
    </location>
</feature>
<evidence type="ECO:0000256" key="3">
    <source>
        <dbReference type="ARBA" id="ARBA00022737"/>
    </source>
</evidence>
<dbReference type="InterPro" id="IPR007219">
    <property type="entry name" value="XnlR_reg_dom"/>
</dbReference>
<evidence type="ECO:0000256" key="7">
    <source>
        <dbReference type="SAM" id="MobiDB-lite"/>
    </source>
</evidence>
<evidence type="ECO:0000313" key="11">
    <source>
        <dbReference type="Proteomes" id="UP000053958"/>
    </source>
</evidence>
<feature type="compositionally biased region" description="Pro residues" evidence="7">
    <location>
        <begin position="529"/>
        <end position="540"/>
    </location>
</feature>
<dbReference type="GO" id="GO:0000981">
    <property type="term" value="F:DNA-binding transcription factor activity, RNA polymerase II-specific"/>
    <property type="evidence" value="ECO:0007669"/>
    <property type="project" value="InterPro"/>
</dbReference>
<dbReference type="OrthoDB" id="654211at2759"/>
<dbReference type="InterPro" id="IPR003779">
    <property type="entry name" value="CMD-like"/>
</dbReference>
<dbReference type="InterPro" id="IPR029032">
    <property type="entry name" value="AhpD-like"/>
</dbReference>
<reference evidence="10 11" key="1">
    <citation type="submission" date="2015-04" db="EMBL/GenBank/DDBJ databases">
        <authorList>
            <person name="Heijne W.H."/>
            <person name="Fedorova N.D."/>
            <person name="Nierman W.C."/>
            <person name="Vollebregt A.W."/>
            <person name="Zhao Z."/>
            <person name="Wu L."/>
            <person name="Kumar M."/>
            <person name="Stam H."/>
            <person name="van den Berg M.A."/>
            <person name="Pel H.J."/>
        </authorList>
    </citation>
    <scope>NUCLEOTIDE SEQUENCE [LARGE SCALE GENOMIC DNA]</scope>
    <source>
        <strain evidence="10 11">CBS 393.64</strain>
    </source>
</reference>
<dbReference type="EMBL" id="LASV01000732">
    <property type="protein sequence ID" value="KKA16905.1"/>
    <property type="molecule type" value="Genomic_DNA"/>
</dbReference>
<dbReference type="STRING" id="1408163.A0A0F4YFI6"/>
<dbReference type="RefSeq" id="XP_013323517.1">
    <property type="nucleotide sequence ID" value="XM_013468063.1"/>
</dbReference>
<evidence type="ECO:0000313" key="10">
    <source>
        <dbReference type="EMBL" id="KKA16905.1"/>
    </source>
</evidence>
<sequence>MSTNPNHPDLHKTLFEEGLKVRRAVVGDDYVDRALANGSTEFSRPGQELITEFCWGYAWTRPGLDRKHRSLINIGMLMALNRSPELAVHIRGAIRNGLTEVEIREAILHATTYVGVPAGVEAMKVAEPITVDNITAIDSMTNLIDDVCKTLAEQDRAADPTCSPDFSTPRTPDQQFNHLITDLQHAGEAVWLSPVPAAIHQERLSHTDSSSQTYSDRPRRGRKRTAQAAGIDEQDAILPPVSFEPAHPAPLTDSNEMPLATLSLAAEHAALQGIMTSEPDTRDMPADVNVPLPFADRPDLPDGDSLDSLAAFLDTGLASHHFSSFISAEQPIPFFSPESAVPGPESASDNQQQQQQQQHRPAPSFAEESSSFSRFGSRLPSLQPEESPSQREQTSRKPLSDISVEDRQLMAAKLQEFASVVPPGFQLPSRLALSRYLAGYINGFHEHMPCLHVQTMSVRSCSIELLLAMAAVGTQYCFEGEKGVELFHVSQEIAMRRIRRRDARAAQLAESSLQSSPQGNNTTQRSPSMPGPLGLPPEPGPAEDLMQTAQALFLLMAMATWAKHKEILREALAIQSILATLVREDGLKMEPLGDDVSWEEWIRHETVKRTKFIVFCFFNLHCIVYNIPSLILSSEIHLPLPCSAAEFKAPTAARWREARKRSHLPEPDFQTAFHRLFDRSARKDGMESSSCSSLGNYVLIHALIQHIFFVRQIARCRNSHHQDDPDEMSALEQALRNWQLGWKQNPESSLDPLDPNGPVAFNSTALLRLAYIRLNNIDIGPGHALATRDPIQIAHSFRESPATGLRRTRKLVRAVLHSAHALSIPVKIGIRLVARTQTFTWSIQHSLCSLECAFLLCKWLEALALPDPQPEVSEDERRICWLVKTMLDETEYGVKCEDERSLQAPGTLKQLSAGVLRVWAQIFKGAQTWAIVDIIGTALNIYADMLDADGSRNSQ</sequence>
<evidence type="ECO:0000256" key="5">
    <source>
        <dbReference type="ARBA" id="ARBA00022833"/>
    </source>
</evidence>
<keyword evidence="6" id="KW-0539">Nucleus</keyword>
<dbReference type="GO" id="GO:0000785">
    <property type="term" value="C:chromatin"/>
    <property type="evidence" value="ECO:0007669"/>
    <property type="project" value="TreeGrafter"/>
</dbReference>
<feature type="region of interest" description="Disordered" evidence="7">
    <location>
        <begin position="201"/>
        <end position="235"/>
    </location>
</feature>
<evidence type="ECO:0000259" key="9">
    <source>
        <dbReference type="Pfam" id="PF04082"/>
    </source>
</evidence>
<dbReference type="Pfam" id="PF02627">
    <property type="entry name" value="CMD"/>
    <property type="match status" value="1"/>
</dbReference>
<dbReference type="GO" id="GO:0008270">
    <property type="term" value="F:zinc ion binding"/>
    <property type="evidence" value="ECO:0007669"/>
    <property type="project" value="UniProtKB-KW"/>
</dbReference>
<dbReference type="Gene3D" id="1.20.1290.10">
    <property type="entry name" value="AhpD-like"/>
    <property type="match status" value="1"/>
</dbReference>
<keyword evidence="5" id="KW-0862">Zinc</keyword>
<keyword evidence="2" id="KW-0479">Metal-binding</keyword>
<evidence type="ECO:0000256" key="4">
    <source>
        <dbReference type="ARBA" id="ARBA00022771"/>
    </source>
</evidence>
<evidence type="ECO:0000259" key="8">
    <source>
        <dbReference type="Pfam" id="PF02627"/>
    </source>
</evidence>
<dbReference type="CDD" id="cd12148">
    <property type="entry name" value="fungal_TF_MHR"/>
    <property type="match status" value="1"/>
</dbReference>
<evidence type="ECO:0000256" key="2">
    <source>
        <dbReference type="ARBA" id="ARBA00022723"/>
    </source>
</evidence>
<feature type="compositionally biased region" description="Polar residues" evidence="7">
    <location>
        <begin position="517"/>
        <end position="527"/>
    </location>
</feature>
<dbReference type="GO" id="GO:0000978">
    <property type="term" value="F:RNA polymerase II cis-regulatory region sequence-specific DNA binding"/>
    <property type="evidence" value="ECO:0007669"/>
    <property type="project" value="InterPro"/>
</dbReference>
<feature type="domain" description="Carboxymuconolactone decarboxylase-like" evidence="8">
    <location>
        <begin position="47"/>
        <end position="127"/>
    </location>
</feature>